<dbReference type="EMBL" id="CP023322">
    <property type="protein sequence ID" value="ATY59050.1"/>
    <property type="molecule type" value="Genomic_DNA"/>
</dbReference>
<name>A0A2H4S7F2_CORMI</name>
<evidence type="ECO:0000256" key="2">
    <source>
        <dbReference type="ARBA" id="ARBA00023015"/>
    </source>
</evidence>
<keyword evidence="4" id="KW-0804">Transcription</keyword>
<dbReference type="GO" id="GO:0005634">
    <property type="term" value="C:nucleus"/>
    <property type="evidence" value="ECO:0007669"/>
    <property type="project" value="UniProtKB-SubCell"/>
</dbReference>
<keyword evidence="2" id="KW-0805">Transcription regulation</keyword>
<feature type="domain" description="Xylanolytic transcriptional activator regulatory" evidence="7">
    <location>
        <begin position="416"/>
        <end position="489"/>
    </location>
</feature>
<accession>A0A2H4S7F2</accession>
<evidence type="ECO:0000256" key="3">
    <source>
        <dbReference type="ARBA" id="ARBA00023125"/>
    </source>
</evidence>
<feature type="region of interest" description="Disordered" evidence="6">
    <location>
        <begin position="1"/>
        <end position="65"/>
    </location>
</feature>
<protein>
    <submittedName>
        <fullName evidence="8">Fungal specific transcription factor</fullName>
    </submittedName>
</protein>
<feature type="compositionally biased region" description="Basic and acidic residues" evidence="6">
    <location>
        <begin position="718"/>
        <end position="734"/>
    </location>
</feature>
<reference evidence="8 9" key="1">
    <citation type="journal article" date="2017" name="BMC Genomics">
        <title>Chromosome level assembly and secondary metabolite potential of the parasitic fungus Cordyceps militaris.</title>
        <authorList>
            <person name="Kramer G.J."/>
            <person name="Nodwell J.R."/>
        </authorList>
    </citation>
    <scope>NUCLEOTIDE SEQUENCE [LARGE SCALE GENOMIC DNA]</scope>
    <source>
        <strain evidence="8 9">ATCC 34164</strain>
    </source>
</reference>
<evidence type="ECO:0000256" key="4">
    <source>
        <dbReference type="ARBA" id="ARBA00023163"/>
    </source>
</evidence>
<evidence type="ECO:0000259" key="7">
    <source>
        <dbReference type="SMART" id="SM00906"/>
    </source>
</evidence>
<keyword evidence="5" id="KW-0539">Nucleus</keyword>
<dbReference type="PANTHER" id="PTHR47540">
    <property type="entry name" value="THIAMINE REPRESSIBLE GENES REGULATORY PROTEIN THI5"/>
    <property type="match status" value="1"/>
</dbReference>
<proteinExistence type="predicted"/>
<dbReference type="GO" id="GO:0043565">
    <property type="term" value="F:sequence-specific DNA binding"/>
    <property type="evidence" value="ECO:0007669"/>
    <property type="project" value="TreeGrafter"/>
</dbReference>
<dbReference type="CDD" id="cd12148">
    <property type="entry name" value="fungal_TF_MHR"/>
    <property type="match status" value="1"/>
</dbReference>
<evidence type="ECO:0000256" key="5">
    <source>
        <dbReference type="ARBA" id="ARBA00023242"/>
    </source>
</evidence>
<gene>
    <name evidence="8" type="ORF">A9K55_002903</name>
</gene>
<dbReference type="VEuPathDB" id="FungiDB:CCM_05528"/>
<dbReference type="SMART" id="SM00906">
    <property type="entry name" value="Fungal_trans"/>
    <property type="match status" value="1"/>
</dbReference>
<comment type="subcellular location">
    <subcellularLocation>
        <location evidence="1">Nucleus</location>
    </subcellularLocation>
</comment>
<keyword evidence="3" id="KW-0238">DNA-binding</keyword>
<dbReference type="AlphaFoldDB" id="A0A2H4S7F2"/>
<organism evidence="8 9">
    <name type="scientific">Cordyceps militaris</name>
    <name type="common">Caterpillar fungus</name>
    <name type="synonym">Clavaria militaris</name>
    <dbReference type="NCBI Taxonomy" id="73501"/>
    <lineage>
        <taxon>Eukaryota</taxon>
        <taxon>Fungi</taxon>
        <taxon>Dikarya</taxon>
        <taxon>Ascomycota</taxon>
        <taxon>Pezizomycotina</taxon>
        <taxon>Sordariomycetes</taxon>
        <taxon>Hypocreomycetidae</taxon>
        <taxon>Hypocreales</taxon>
        <taxon>Cordycipitaceae</taxon>
        <taxon>Cordyceps</taxon>
    </lineage>
</organism>
<dbReference type="GO" id="GO:0006351">
    <property type="term" value="P:DNA-templated transcription"/>
    <property type="evidence" value="ECO:0007669"/>
    <property type="project" value="InterPro"/>
</dbReference>
<dbReference type="OrthoDB" id="3548654at2759"/>
<feature type="region of interest" description="Disordered" evidence="6">
    <location>
        <begin position="149"/>
        <end position="222"/>
    </location>
</feature>
<evidence type="ECO:0000256" key="1">
    <source>
        <dbReference type="ARBA" id="ARBA00004123"/>
    </source>
</evidence>
<dbReference type="InterPro" id="IPR007219">
    <property type="entry name" value="XnlR_reg_dom"/>
</dbReference>
<dbReference type="GO" id="GO:0045944">
    <property type="term" value="P:positive regulation of transcription by RNA polymerase II"/>
    <property type="evidence" value="ECO:0007669"/>
    <property type="project" value="TreeGrafter"/>
</dbReference>
<dbReference type="VEuPathDB" id="FungiDB:A9K55_002903"/>
<evidence type="ECO:0000256" key="6">
    <source>
        <dbReference type="SAM" id="MobiDB-lite"/>
    </source>
</evidence>
<dbReference type="Pfam" id="PF04082">
    <property type="entry name" value="Fungal_trans"/>
    <property type="match status" value="1"/>
</dbReference>
<feature type="compositionally biased region" description="Polar residues" evidence="6">
    <location>
        <begin position="20"/>
        <end position="30"/>
    </location>
</feature>
<feature type="compositionally biased region" description="Low complexity" evidence="6">
    <location>
        <begin position="200"/>
        <end position="215"/>
    </location>
</feature>
<evidence type="ECO:0000313" key="9">
    <source>
        <dbReference type="Proteomes" id="UP000323067"/>
    </source>
</evidence>
<feature type="region of interest" description="Disordered" evidence="6">
    <location>
        <begin position="703"/>
        <end position="741"/>
    </location>
</feature>
<dbReference type="GO" id="GO:0008270">
    <property type="term" value="F:zinc ion binding"/>
    <property type="evidence" value="ECO:0007669"/>
    <property type="project" value="InterPro"/>
</dbReference>
<dbReference type="Proteomes" id="UP000323067">
    <property type="component" value="Chromosome iv"/>
</dbReference>
<sequence length="785" mass="86098">MDGRPSPSGVTKRTGPKVSKASSVAGNSPATAARDKMRGATSWPSLNGYQSPKGKENSSQHTRQHTAAMHGLAIDTAAAAHNSATLDPQVLTKLVPSRYLRELEGRKSQEDRILDPVAAPRRLDVDALLTQPSPGTASSRAAFGLHPRDVAQNNDHHHNHGQDSNGRCPIPSAPSLPRLLTAHTTSGPTPSLAPDTGRLSYHSSHGSSSVDDNNSIEPSFMQNPLADNDYTFTQMKGRFWYMGPSSSWSFCRRVLTLLGQHLPDQGYVADPGHFDSGHKLSWNPVPWEETPDVSNLPPLDYALLLFNVAKFYLGSIFYLIDEQDWLRNLYELYDDQSAKAASSRHWYAQYLLILAYGKVFITNQSSAEGPTGHQYAARAMGLMPDMSGLATDSITAVQALVLGAVYLQSIDMRVGALQHICHALRICIIEGWHRHMPIEVVGAQHSQRCNLIFWVVYKLEREFGSLMGAPSSIRDEDITARAPSDLNDCFDARNMSLHVRLARLVSQILNAIYGVGQRFDGSLVTNTQSVLRDLAQISRDVHALLESHFQGSISKASRMAVRLLLSYHHCVVLTTRPVVMCALHMHIKRTNSIVTGPVMLSTPVASLLQSCVNSAQTVLRILRVIGDEDLLEAFLPFQLEDAYSSSFVLYLVRTICPFLVPDDDLWEENMQSVLDKMISKGSIVAPVRKMELAQLERFMNAFTPPAPTGSNSGGGGAHGDDHHMSEHGPAHDDNLDTPLTPSVVADDPGWDLFQTDTMIGISPGEMLDLAAQLELNNPLLSALHE</sequence>
<evidence type="ECO:0000313" key="8">
    <source>
        <dbReference type="EMBL" id="ATY59050.1"/>
    </source>
</evidence>
<dbReference type="PANTHER" id="PTHR47540:SF6">
    <property type="entry name" value="ZN(II)2CYS6 TRANSCRIPTION FACTOR (EUROFUNG)"/>
    <property type="match status" value="1"/>
</dbReference>
<dbReference type="InterPro" id="IPR051711">
    <property type="entry name" value="Stress_Response_Reg"/>
</dbReference>